<feature type="repeat" description="TPR" evidence="3">
    <location>
        <begin position="530"/>
        <end position="563"/>
    </location>
</feature>
<evidence type="ECO:0000313" key="5">
    <source>
        <dbReference type="EMBL" id="CAF1604359.1"/>
    </source>
</evidence>
<dbReference type="Gene3D" id="3.90.176.10">
    <property type="entry name" value="Toxin ADP-ribosyltransferase, Chain A, domain 1"/>
    <property type="match status" value="1"/>
</dbReference>
<dbReference type="Proteomes" id="UP000663834">
    <property type="component" value="Unassembled WGS sequence"/>
</dbReference>
<dbReference type="EMBL" id="CAJNOW010020745">
    <property type="protein sequence ID" value="CAF1681254.1"/>
    <property type="molecule type" value="Genomic_DNA"/>
</dbReference>
<evidence type="ECO:0000313" key="6">
    <source>
        <dbReference type="EMBL" id="CAF1681254.1"/>
    </source>
</evidence>
<protein>
    <recommendedName>
        <fullName evidence="4">ADP ribosyltransferase domain-containing protein</fullName>
    </recommendedName>
</protein>
<dbReference type="InterPro" id="IPR019734">
    <property type="entry name" value="TPR_rpt"/>
</dbReference>
<dbReference type="PROSITE" id="PS50005">
    <property type="entry name" value="TPR"/>
    <property type="match status" value="5"/>
</dbReference>
<feature type="repeat" description="TPR" evidence="3">
    <location>
        <begin position="614"/>
        <end position="647"/>
    </location>
</feature>
<comment type="caution">
    <text evidence="7">The sequence shown here is derived from an EMBL/GenBank/DDBJ whole genome shotgun (WGS) entry which is preliminary data.</text>
</comment>
<dbReference type="Pfam" id="PF13424">
    <property type="entry name" value="TPR_12"/>
    <property type="match status" value="2"/>
</dbReference>
<evidence type="ECO:0000256" key="3">
    <source>
        <dbReference type="PROSITE-ProRule" id="PRU00339"/>
    </source>
</evidence>
<dbReference type="SUPFAM" id="SSF56399">
    <property type="entry name" value="ADP-ribosylation"/>
    <property type="match status" value="1"/>
</dbReference>
<feature type="repeat" description="TPR" evidence="3">
    <location>
        <begin position="446"/>
        <end position="479"/>
    </location>
</feature>
<evidence type="ECO:0000313" key="7">
    <source>
        <dbReference type="EMBL" id="CAF2115224.1"/>
    </source>
</evidence>
<gene>
    <name evidence="5" type="ORF">CJN711_LOCUS35683</name>
    <name evidence="6" type="ORF">KQP761_LOCUS36664</name>
    <name evidence="7" type="ORF">MBJ925_LOCUS24827</name>
</gene>
<sequence>MTCSKTQSNTNNNNLETYSIFWLDAEVNNEENLAAQKTLRTIINRLRVFDNPNEFMDHVRCIQKGDLTILIVSGQLGRIVVPKMQELVQVLAIYIYCYNKEANIEWSQPYSKVKAVCNKLNELIDVIRSDQKQRSRNEEVLSIDILDRSSTELDGEFLHSQLLIDVLIRMKLNEQDQNELIELLKNEYMGNNSELKLVKEFQENYNSKSSISWYTRESFVYRSLNKALRVRNIDMMFLFRTVIRDVYEQLLVNQCEKRITAYRGQIISKHELKKLKKSVGTLVSFNSFLSTSLNRKIAENFVKQSVYLCSSSDHVSVIFQIEADPLVLRDSNENNRRPFAQIDELSYFGEEKEILFMLGSIFRLNEICHDESSANGTISIIRMTLCGEHDNDLKQLYDHMKNEDNQEETDLLSLADVVYKMAKFDLAEKYYRRWLNELSPNDRTRGALYQRLGMVANAKGEYDTSLDWYQKSLEMNMENHPSDYVTIGITHNSIGEAHRKKGDHCQALESYDRAVSLFKQAYNGNHLYMAMFYNNIGLNYQEEKKYPEALKSYEKSLTIKKIHLPGEHPALGTTYNNIGIVHFFLNQYDLALDYYNRSLKIRLKSLPAHHPDIAMTYKNMGLVYEDTNDLKQALTFLQKAQTIYEATLSTNHPDVLNNSKVVQRLESKLKAKK</sequence>
<organism evidence="7 8">
    <name type="scientific">Rotaria magnacalcarata</name>
    <dbReference type="NCBI Taxonomy" id="392030"/>
    <lineage>
        <taxon>Eukaryota</taxon>
        <taxon>Metazoa</taxon>
        <taxon>Spiralia</taxon>
        <taxon>Gnathifera</taxon>
        <taxon>Rotifera</taxon>
        <taxon>Eurotatoria</taxon>
        <taxon>Bdelloidea</taxon>
        <taxon>Philodinida</taxon>
        <taxon>Philodinidae</taxon>
        <taxon>Rotaria</taxon>
    </lineage>
</organism>
<dbReference type="PANTHER" id="PTHR45641:SF1">
    <property type="entry name" value="AAA+ ATPASE DOMAIN-CONTAINING PROTEIN"/>
    <property type="match status" value="1"/>
</dbReference>
<dbReference type="AlphaFoldDB" id="A0A816UZR7"/>
<dbReference type="Pfam" id="PF13181">
    <property type="entry name" value="TPR_8"/>
    <property type="match status" value="1"/>
</dbReference>
<keyword evidence="2 3" id="KW-0802">TPR repeat</keyword>
<dbReference type="InterPro" id="IPR003540">
    <property type="entry name" value="ADP-ribosyltransferase"/>
</dbReference>
<name>A0A816UZR7_9BILA</name>
<dbReference type="Proteomes" id="UP000663824">
    <property type="component" value="Unassembled WGS sequence"/>
</dbReference>
<proteinExistence type="predicted"/>
<reference evidence="7" key="1">
    <citation type="submission" date="2021-02" db="EMBL/GenBank/DDBJ databases">
        <authorList>
            <person name="Nowell W R."/>
        </authorList>
    </citation>
    <scope>NUCLEOTIDE SEQUENCE</scope>
</reference>
<dbReference type="PANTHER" id="PTHR45641">
    <property type="entry name" value="TETRATRICOPEPTIDE REPEAT PROTEIN (AFU_ORTHOLOGUE AFUA_6G03870)"/>
    <property type="match status" value="1"/>
</dbReference>
<dbReference type="Proteomes" id="UP000663855">
    <property type="component" value="Unassembled WGS sequence"/>
</dbReference>
<dbReference type="Pfam" id="PF03496">
    <property type="entry name" value="ADPrib_exo_Tox"/>
    <property type="match status" value="1"/>
</dbReference>
<evidence type="ECO:0000256" key="2">
    <source>
        <dbReference type="ARBA" id="ARBA00022803"/>
    </source>
</evidence>
<feature type="repeat" description="TPR" evidence="3">
    <location>
        <begin position="572"/>
        <end position="605"/>
    </location>
</feature>
<dbReference type="SMART" id="SM00028">
    <property type="entry name" value="TPR"/>
    <property type="match status" value="6"/>
</dbReference>
<evidence type="ECO:0000259" key="4">
    <source>
        <dbReference type="Pfam" id="PF03496"/>
    </source>
</evidence>
<dbReference type="Gene3D" id="1.25.40.10">
    <property type="entry name" value="Tetratricopeptide repeat domain"/>
    <property type="match status" value="2"/>
</dbReference>
<evidence type="ECO:0000313" key="8">
    <source>
        <dbReference type="Proteomes" id="UP000663824"/>
    </source>
</evidence>
<accession>A0A816UZR7</accession>
<keyword evidence="1" id="KW-0677">Repeat</keyword>
<evidence type="ECO:0000256" key="1">
    <source>
        <dbReference type="ARBA" id="ARBA00022737"/>
    </source>
</evidence>
<feature type="domain" description="ADP ribosyltransferase" evidence="4">
    <location>
        <begin position="199"/>
        <end position="375"/>
    </location>
</feature>
<dbReference type="GO" id="GO:0005576">
    <property type="term" value="C:extracellular region"/>
    <property type="evidence" value="ECO:0007669"/>
    <property type="project" value="InterPro"/>
</dbReference>
<dbReference type="SUPFAM" id="SSF48452">
    <property type="entry name" value="TPR-like"/>
    <property type="match status" value="1"/>
</dbReference>
<dbReference type="EMBL" id="CAJNRE010012975">
    <property type="protein sequence ID" value="CAF2115224.1"/>
    <property type="molecule type" value="Genomic_DNA"/>
</dbReference>
<feature type="repeat" description="TPR" evidence="3">
    <location>
        <begin position="488"/>
        <end position="521"/>
    </location>
</feature>
<dbReference type="OrthoDB" id="5587616at2759"/>
<dbReference type="InterPro" id="IPR011990">
    <property type="entry name" value="TPR-like_helical_dom_sf"/>
</dbReference>
<dbReference type="PROSITE" id="PS51996">
    <property type="entry name" value="TR_MART"/>
    <property type="match status" value="1"/>
</dbReference>
<dbReference type="EMBL" id="CAJNOV010017220">
    <property type="protein sequence ID" value="CAF1604359.1"/>
    <property type="molecule type" value="Genomic_DNA"/>
</dbReference>